<name>I0Z5I7_COCSC</name>
<keyword evidence="5" id="KW-0862">Zinc</keyword>
<dbReference type="GeneID" id="17043910"/>
<dbReference type="PANTHER" id="PTHR43690">
    <property type="entry name" value="NARDILYSIN"/>
    <property type="match status" value="1"/>
</dbReference>
<dbReference type="InterPro" id="IPR011249">
    <property type="entry name" value="Metalloenz_LuxS/M16"/>
</dbReference>
<keyword evidence="6" id="KW-0482">Metalloprotease</keyword>
<evidence type="ECO:0000313" key="13">
    <source>
        <dbReference type="EMBL" id="EIE25906.1"/>
    </source>
</evidence>
<keyword evidence="2" id="KW-0645">Protease</keyword>
<dbReference type="EMBL" id="AGSI01000003">
    <property type="protein sequence ID" value="EIE25906.1"/>
    <property type="molecule type" value="Genomic_DNA"/>
</dbReference>
<proteinExistence type="inferred from homology"/>
<dbReference type="FunFam" id="3.30.830.10:FF:000005">
    <property type="entry name" value="nardilysin isoform X1"/>
    <property type="match status" value="1"/>
</dbReference>
<evidence type="ECO:0000256" key="6">
    <source>
        <dbReference type="ARBA" id="ARBA00023049"/>
    </source>
</evidence>
<dbReference type="KEGG" id="csl:COCSUDRAFT_27509"/>
<dbReference type="eggNOG" id="KOG0959">
    <property type="taxonomic scope" value="Eukaryota"/>
</dbReference>
<dbReference type="PANTHER" id="PTHR43690:SF18">
    <property type="entry name" value="INSULIN-DEGRADING ENZYME-RELATED"/>
    <property type="match status" value="1"/>
</dbReference>
<evidence type="ECO:0000256" key="7">
    <source>
        <dbReference type="RuleBase" id="RU004447"/>
    </source>
</evidence>
<sequence>MTTILPEPVKSPQDKRLYRRIRLANELDVLLIEDPDMERSSIKDDDASSMASSEADSSQEEQDSDNSEDEDGSGDEATAKGVKKAAAAMAVGVGSFSDPDDVPGMSHYLEHMLFMGSEQFPDENDYDAYLQSHGGSANAFTELEFTNYHFDCKPDALHGALQRFSQFFVAPLCKADALEREVNAVDNEFSGVQQDDSMRLAQLRCHTSHEGHIYRKFTWGNRKSLVDCPAAKGIDVRSELVQYYKENYSAERMCLAVLGGEPLDTLQQWVLELFSAVPCGRGPRPEFSNLISATVSQGGRLHMMPAVRQGHQLTVTFQLPSLLTAYREKAEDYVSHLVGHEGSGSLLSALKAAGLASNLSAGVSESGYERNSALFVFDVTITLTEAGLRAAPGNGLATVGFLFGYLQMLRTVGPQQWVFDELAAIANLKFRFAEEEDACEYVARIAADMPHYAPEHALCGPHLYDTWDPSLVRKLQGYSSPIYLKCTLTACIRTGVVTHQLCHDRFELPYVSLPLPAELVRSWEEPSEAMMRALSLPPRNHYIPTDFTLRSAGNADASSNGIQPLATPPQLIADAPGLQVWHKLDSTFEVPKAVAYINITSKAAYESPRAAAATHLAMKLLEDTLCETTYLADVAGLGYDVWPEGLSGIEIKVEGFSHKMALLTSTIVQQLVSLKADPQSFDRIREVLARKYQNANMKPDRHASYLRLRALKHLWHVDNILLELKLLTPAAFLPRLFRDTHITALLQGNLTADDAMEIASSVRAAFPDGIMPAAERPLDRVAMLPQASSLLHRAPVKNAEEDCSVAEVYLMAGPNEVRLRAALDLLEQVLSEPFYDQLRTKEQLGYSVHASTRLTHGILGFAFVVVSATFGPGHADERIEAFLRGFAARLDALSVDELDSNRQALIAAKTQKDHTLADEADRNWEQISSKRYDFLAREEEVAALEQLTVEELQGVFKALLVPGGPERRKLAVHVVGKPFAQKLTSAAPDGCTMLSDLAKFWEDSSKYAPVVGATPSVATM</sequence>
<dbReference type="PROSITE" id="PS00143">
    <property type="entry name" value="INSULINASE"/>
    <property type="match status" value="1"/>
</dbReference>
<dbReference type="GO" id="GO:0006508">
    <property type="term" value="P:proteolysis"/>
    <property type="evidence" value="ECO:0007669"/>
    <property type="project" value="UniProtKB-KW"/>
</dbReference>
<accession>I0Z5I7</accession>
<dbReference type="InterPro" id="IPR007863">
    <property type="entry name" value="Peptidase_M16_C"/>
</dbReference>
<dbReference type="InterPro" id="IPR011765">
    <property type="entry name" value="Pept_M16_N"/>
</dbReference>
<dbReference type="InterPro" id="IPR050626">
    <property type="entry name" value="Peptidase_M16"/>
</dbReference>
<evidence type="ECO:0000256" key="3">
    <source>
        <dbReference type="ARBA" id="ARBA00022723"/>
    </source>
</evidence>
<reference evidence="13 14" key="1">
    <citation type="journal article" date="2012" name="Genome Biol.">
        <title>The genome of the polar eukaryotic microalga coccomyxa subellipsoidea reveals traits of cold adaptation.</title>
        <authorList>
            <person name="Blanc G."/>
            <person name="Agarkova I."/>
            <person name="Grimwood J."/>
            <person name="Kuo A."/>
            <person name="Brueggeman A."/>
            <person name="Dunigan D."/>
            <person name="Gurnon J."/>
            <person name="Ladunga I."/>
            <person name="Lindquist E."/>
            <person name="Lucas S."/>
            <person name="Pangilinan J."/>
            <person name="Proschold T."/>
            <person name="Salamov A."/>
            <person name="Schmutz J."/>
            <person name="Weeks D."/>
            <person name="Yamada T."/>
            <person name="Claverie J.M."/>
            <person name="Grigoriev I."/>
            <person name="Van Etten J."/>
            <person name="Lomsadze A."/>
            <person name="Borodovsky M."/>
        </authorList>
    </citation>
    <scope>NUCLEOTIDE SEQUENCE [LARGE SCALE GENOMIC DNA]</scope>
    <source>
        <strain evidence="13 14">C-169</strain>
    </source>
</reference>
<feature type="domain" description="Peptidase M16 N-terminal" evidence="9">
    <location>
        <begin position="82"/>
        <end position="200"/>
    </location>
</feature>
<dbReference type="Pfam" id="PF00675">
    <property type="entry name" value="Peptidase_M16"/>
    <property type="match status" value="1"/>
</dbReference>
<dbReference type="AlphaFoldDB" id="I0Z5I7"/>
<evidence type="ECO:0000256" key="2">
    <source>
        <dbReference type="ARBA" id="ARBA00022670"/>
    </source>
</evidence>
<dbReference type="Pfam" id="PF16187">
    <property type="entry name" value="Peptidase_M16_M"/>
    <property type="match status" value="1"/>
</dbReference>
<dbReference type="Pfam" id="PF22456">
    <property type="entry name" value="PqqF-like_C_4"/>
    <property type="match status" value="1"/>
</dbReference>
<evidence type="ECO:0008006" key="15">
    <source>
        <dbReference type="Google" id="ProtNLM"/>
    </source>
</evidence>
<dbReference type="Gene3D" id="3.30.830.10">
    <property type="entry name" value="Metalloenzyme, LuxS/M16 peptidase-like"/>
    <property type="match status" value="4"/>
</dbReference>
<keyword evidence="3" id="KW-0479">Metal-binding</keyword>
<dbReference type="InterPro" id="IPR001431">
    <property type="entry name" value="Pept_M16_Zn_BS"/>
</dbReference>
<feature type="compositionally biased region" description="Acidic residues" evidence="8">
    <location>
        <begin position="57"/>
        <end position="74"/>
    </location>
</feature>
<gene>
    <name evidence="13" type="ORF">COCSUDRAFT_27509</name>
</gene>
<organism evidence="13 14">
    <name type="scientific">Coccomyxa subellipsoidea (strain C-169)</name>
    <name type="common">Green microalga</name>
    <dbReference type="NCBI Taxonomy" id="574566"/>
    <lineage>
        <taxon>Eukaryota</taxon>
        <taxon>Viridiplantae</taxon>
        <taxon>Chlorophyta</taxon>
        <taxon>core chlorophytes</taxon>
        <taxon>Trebouxiophyceae</taxon>
        <taxon>Trebouxiophyceae incertae sedis</taxon>
        <taxon>Coccomyxaceae</taxon>
        <taxon>Coccomyxa</taxon>
        <taxon>Coccomyxa subellipsoidea</taxon>
    </lineage>
</organism>
<evidence type="ECO:0000313" key="14">
    <source>
        <dbReference type="Proteomes" id="UP000007264"/>
    </source>
</evidence>
<evidence type="ECO:0000259" key="11">
    <source>
        <dbReference type="Pfam" id="PF16187"/>
    </source>
</evidence>
<dbReference type="Proteomes" id="UP000007264">
    <property type="component" value="Unassembled WGS sequence"/>
</dbReference>
<keyword evidence="4" id="KW-0378">Hydrolase</keyword>
<evidence type="ECO:0000256" key="8">
    <source>
        <dbReference type="SAM" id="MobiDB-lite"/>
    </source>
</evidence>
<protein>
    <recommendedName>
        <fullName evidence="15">LuxS/MPP-like metallohydrolase</fullName>
    </recommendedName>
</protein>
<evidence type="ECO:0000256" key="1">
    <source>
        <dbReference type="ARBA" id="ARBA00007261"/>
    </source>
</evidence>
<dbReference type="SUPFAM" id="SSF63411">
    <property type="entry name" value="LuxS/MPP-like metallohydrolase"/>
    <property type="match status" value="4"/>
</dbReference>
<comment type="caution">
    <text evidence="13">The sequence shown here is derived from an EMBL/GenBank/DDBJ whole genome shotgun (WGS) entry which is preliminary data.</text>
</comment>
<dbReference type="MEROPS" id="M16.A01"/>
<dbReference type="InterPro" id="IPR054734">
    <property type="entry name" value="PqqF-like_C_4"/>
</dbReference>
<feature type="domain" description="Coenzyme PQQ synthesis protein F-like C-terminal lobe" evidence="12">
    <location>
        <begin position="825"/>
        <end position="924"/>
    </location>
</feature>
<feature type="region of interest" description="Disordered" evidence="8">
    <location>
        <begin position="32"/>
        <end position="81"/>
    </location>
</feature>
<evidence type="ECO:0000256" key="5">
    <source>
        <dbReference type="ARBA" id="ARBA00022833"/>
    </source>
</evidence>
<feature type="domain" description="Peptidase M16 C-terminal" evidence="10">
    <location>
        <begin position="237"/>
        <end position="422"/>
    </location>
</feature>
<dbReference type="OrthoDB" id="952271at2759"/>
<dbReference type="Pfam" id="PF05193">
    <property type="entry name" value="Peptidase_M16_C"/>
    <property type="match status" value="1"/>
</dbReference>
<feature type="domain" description="Peptidase M16 middle/third" evidence="11">
    <location>
        <begin position="430"/>
        <end position="719"/>
    </location>
</feature>
<comment type="similarity">
    <text evidence="1 7">Belongs to the peptidase M16 family.</text>
</comment>
<keyword evidence="14" id="KW-1185">Reference proteome</keyword>
<dbReference type="STRING" id="574566.I0Z5I7"/>
<feature type="compositionally biased region" description="Basic and acidic residues" evidence="8">
    <location>
        <begin position="37"/>
        <end position="46"/>
    </location>
</feature>
<dbReference type="GO" id="GO:0005737">
    <property type="term" value="C:cytoplasm"/>
    <property type="evidence" value="ECO:0007669"/>
    <property type="project" value="UniProtKB-ARBA"/>
</dbReference>
<evidence type="ECO:0000259" key="10">
    <source>
        <dbReference type="Pfam" id="PF05193"/>
    </source>
</evidence>
<dbReference type="GO" id="GO:0046872">
    <property type="term" value="F:metal ion binding"/>
    <property type="evidence" value="ECO:0007669"/>
    <property type="project" value="UniProtKB-KW"/>
</dbReference>
<evidence type="ECO:0000259" key="12">
    <source>
        <dbReference type="Pfam" id="PF22456"/>
    </source>
</evidence>
<dbReference type="RefSeq" id="XP_005650450.1">
    <property type="nucleotide sequence ID" value="XM_005650393.1"/>
</dbReference>
<dbReference type="GO" id="GO:0004222">
    <property type="term" value="F:metalloendopeptidase activity"/>
    <property type="evidence" value="ECO:0007669"/>
    <property type="project" value="InterPro"/>
</dbReference>
<evidence type="ECO:0000259" key="9">
    <source>
        <dbReference type="Pfam" id="PF00675"/>
    </source>
</evidence>
<dbReference type="InterPro" id="IPR032632">
    <property type="entry name" value="Peptidase_M16_M"/>
</dbReference>
<evidence type="ECO:0000256" key="4">
    <source>
        <dbReference type="ARBA" id="ARBA00022801"/>
    </source>
</evidence>